<evidence type="ECO:0000259" key="11">
    <source>
        <dbReference type="Pfam" id="PF07660"/>
    </source>
</evidence>
<evidence type="ECO:0000313" key="12">
    <source>
        <dbReference type="EMBL" id="EHM13792.1"/>
    </source>
</evidence>
<dbReference type="HOGENOM" id="CLU_456846_0_0_0"/>
<evidence type="ECO:0000256" key="1">
    <source>
        <dbReference type="ARBA" id="ARBA00004370"/>
    </source>
</evidence>
<dbReference type="Pfam" id="PF03958">
    <property type="entry name" value="Secretin_N"/>
    <property type="match status" value="1"/>
</dbReference>
<dbReference type="GO" id="GO:0015627">
    <property type="term" value="C:type II protein secretion system complex"/>
    <property type="evidence" value="ECO:0007669"/>
    <property type="project" value="TreeGrafter"/>
</dbReference>
<evidence type="ECO:0000256" key="3">
    <source>
        <dbReference type="ARBA" id="ARBA00022729"/>
    </source>
</evidence>
<evidence type="ECO:0000256" key="6">
    <source>
        <dbReference type="RuleBase" id="RU004003"/>
    </source>
</evidence>
<feature type="chain" id="PRO_5003540777" evidence="8">
    <location>
        <begin position="21"/>
        <end position="524"/>
    </location>
</feature>
<sequence>MRRVVSALFALLCLTSASFAACLRGVRIEQGGDRLVEAWFTGQDLPRPAVVSQGPDGVKLRFPSCALKLTGDILTPPLLWGVSAELKDGGADVFIRTRVPMVLKKLESDPGGIKAYVKLESAGKKGAPSAGCAKPAGQKEKRLTMSLTEVKVADALRLAAEGLKCSIIVDEPETSPTVTLSLRDVTAQEALELITASAGYGWAKIGSTILVGPRSVLAARLGKNGLKSYDVFWADPGKTGALVKSIVGLVGDDAVSVDERRNRIYVKGTPAQQEQVRELLAQLDEPADQVMIKARIIEVNDDATSEMESVLQAVYHQWWLSFSSGVASLGFFDSSSPLAPSSGTAQGAGTVARMLDARIAGLVEKGKARVLADPTVVVLDGHKATIKLVDRVKYVSWRDDAGNPGYSDEEVGPRLEVTPRVGSEGGMTISMALKTGEIVQWKRGGLGEDVPQISEREVSSSVRVLDGQPFVVGGLFKESVSKTTQRIPVLGDLPLLGSLFRSSRRRSVRSQVVMVVIPTLLPAR</sequence>
<dbReference type="InterPro" id="IPR004846">
    <property type="entry name" value="T2SS/T3SS_dom"/>
</dbReference>
<dbReference type="PROSITE" id="PS51257">
    <property type="entry name" value="PROKAR_LIPOPROTEIN"/>
    <property type="match status" value="1"/>
</dbReference>
<protein>
    <submittedName>
        <fullName evidence="12">Type II secretory pathway, component PulD</fullName>
    </submittedName>
</protein>
<dbReference type="PRINTS" id="PR00811">
    <property type="entry name" value="BCTERIALGSPD"/>
</dbReference>
<gene>
    <name evidence="12" type="ORF">JonanDRAFT_1428</name>
</gene>
<comment type="similarity">
    <text evidence="6">Belongs to the bacterial secretin family.</text>
</comment>
<evidence type="ECO:0000256" key="2">
    <source>
        <dbReference type="ARBA" id="ARBA00022448"/>
    </source>
</evidence>
<name>H0UIP7_9BACT</name>
<keyword evidence="4" id="KW-0472">Membrane</keyword>
<feature type="domain" description="NolW-like" evidence="10">
    <location>
        <begin position="255"/>
        <end position="289"/>
    </location>
</feature>
<dbReference type="PANTHER" id="PTHR30332:SF17">
    <property type="entry name" value="TYPE IV PILIATION SYSTEM PROTEIN DR_0774-RELATED"/>
    <property type="match status" value="1"/>
</dbReference>
<dbReference type="OrthoDB" id="9779724at2"/>
<dbReference type="Pfam" id="PF07660">
    <property type="entry name" value="STN"/>
    <property type="match status" value="1"/>
</dbReference>
<keyword evidence="3 8" id="KW-0732">Signal</keyword>
<evidence type="ECO:0000259" key="10">
    <source>
        <dbReference type="Pfam" id="PF03958"/>
    </source>
</evidence>
<evidence type="ECO:0000256" key="8">
    <source>
        <dbReference type="SAM" id="SignalP"/>
    </source>
</evidence>
<feature type="domain" description="Type II/III secretion system secretin-like" evidence="9">
    <location>
        <begin position="362"/>
        <end position="521"/>
    </location>
</feature>
<dbReference type="InterPro" id="IPR005644">
    <property type="entry name" value="NolW-like"/>
</dbReference>
<reference evidence="12 13" key="1">
    <citation type="submission" date="2011-11" db="EMBL/GenBank/DDBJ databases">
        <title>The Noncontiguous Finished genome of Jonquetella anthropi DSM 22815.</title>
        <authorList>
            <consortium name="US DOE Joint Genome Institute (JGI-PGF)"/>
            <person name="Lucas S."/>
            <person name="Copeland A."/>
            <person name="Lapidus A."/>
            <person name="Glavina del Rio T."/>
            <person name="Dalin E."/>
            <person name="Tice H."/>
            <person name="Bruce D."/>
            <person name="Goodwin L."/>
            <person name="Pitluck S."/>
            <person name="Peters L."/>
            <person name="Mikhailova N."/>
            <person name="Held B."/>
            <person name="Kyrpides N."/>
            <person name="Mavromatis K."/>
            <person name="Ivanova N."/>
            <person name="Markowitz V."/>
            <person name="Cheng J.-F."/>
            <person name="Hugenholtz P."/>
            <person name="Woyke T."/>
            <person name="Wu D."/>
            <person name="Gronow S."/>
            <person name="Wellnitz S."/>
            <person name="Brambilla E."/>
            <person name="Klenk H.-P."/>
            <person name="Eisen J.A."/>
        </authorList>
    </citation>
    <scope>NUCLEOTIDE SEQUENCE [LARGE SCALE GENOMIC DNA]</scope>
    <source>
        <strain evidence="12 13">DSM 22815</strain>
    </source>
</reference>
<evidence type="ECO:0000313" key="13">
    <source>
        <dbReference type="Proteomes" id="UP000003806"/>
    </source>
</evidence>
<comment type="subcellular location">
    <subcellularLocation>
        <location evidence="7">Cell outer membrane</location>
    </subcellularLocation>
    <subcellularLocation>
        <location evidence="1">Membrane</location>
    </subcellularLocation>
</comment>
<dbReference type="InterPro" id="IPR001775">
    <property type="entry name" value="GspD/PilQ"/>
</dbReference>
<dbReference type="GO" id="GO:0009279">
    <property type="term" value="C:cell outer membrane"/>
    <property type="evidence" value="ECO:0007669"/>
    <property type="project" value="UniProtKB-SubCell"/>
</dbReference>
<organism evidence="12 13">
    <name type="scientific">Jonquetella anthropi DSM 22815</name>
    <dbReference type="NCBI Taxonomy" id="885272"/>
    <lineage>
        <taxon>Bacteria</taxon>
        <taxon>Thermotogati</taxon>
        <taxon>Synergistota</taxon>
        <taxon>Synergistia</taxon>
        <taxon>Synergistales</taxon>
        <taxon>Dethiosulfovibrionaceae</taxon>
        <taxon>Jonquetella</taxon>
    </lineage>
</organism>
<dbReference type="GO" id="GO:0009306">
    <property type="term" value="P:protein secretion"/>
    <property type="evidence" value="ECO:0007669"/>
    <property type="project" value="InterPro"/>
</dbReference>
<dbReference type="AlphaFoldDB" id="H0UIP7"/>
<evidence type="ECO:0000259" key="9">
    <source>
        <dbReference type="Pfam" id="PF00263"/>
    </source>
</evidence>
<evidence type="ECO:0000256" key="5">
    <source>
        <dbReference type="ARBA" id="ARBA00023237"/>
    </source>
</evidence>
<keyword evidence="5" id="KW-0998">Cell outer membrane</keyword>
<dbReference type="InterPro" id="IPR011662">
    <property type="entry name" value="Secretin/TonB_short_N"/>
</dbReference>
<keyword evidence="2 7" id="KW-0813">Transport</keyword>
<dbReference type="Pfam" id="PF00263">
    <property type="entry name" value="Secretin"/>
    <property type="match status" value="1"/>
</dbReference>
<dbReference type="RefSeq" id="WP_008523349.1">
    <property type="nucleotide sequence ID" value="NZ_CM001376.1"/>
</dbReference>
<dbReference type="InterPro" id="IPR050810">
    <property type="entry name" value="Bact_Secretion_Sys_Channel"/>
</dbReference>
<keyword evidence="13" id="KW-1185">Reference proteome</keyword>
<feature type="domain" description="Secretin/TonB short N-terminal" evidence="11">
    <location>
        <begin position="166"/>
        <end position="213"/>
    </location>
</feature>
<evidence type="ECO:0000256" key="7">
    <source>
        <dbReference type="RuleBase" id="RU004004"/>
    </source>
</evidence>
<dbReference type="InterPro" id="IPR038591">
    <property type="entry name" value="NolW-like_sf"/>
</dbReference>
<proteinExistence type="inferred from homology"/>
<dbReference type="EMBL" id="CM001376">
    <property type="protein sequence ID" value="EHM13792.1"/>
    <property type="molecule type" value="Genomic_DNA"/>
</dbReference>
<dbReference type="STRING" id="885272.JonanDRAFT_1428"/>
<dbReference type="Gene3D" id="3.30.1370.120">
    <property type="match status" value="1"/>
</dbReference>
<evidence type="ECO:0000256" key="4">
    <source>
        <dbReference type="ARBA" id="ARBA00023136"/>
    </source>
</evidence>
<dbReference type="eggNOG" id="COG4796">
    <property type="taxonomic scope" value="Bacteria"/>
</dbReference>
<dbReference type="PANTHER" id="PTHR30332">
    <property type="entry name" value="PROBABLE GENERAL SECRETION PATHWAY PROTEIN D"/>
    <property type="match status" value="1"/>
</dbReference>
<feature type="signal peptide" evidence="8">
    <location>
        <begin position="1"/>
        <end position="20"/>
    </location>
</feature>
<dbReference type="Proteomes" id="UP000003806">
    <property type="component" value="Chromosome"/>
</dbReference>
<accession>H0UIP7</accession>